<dbReference type="OrthoDB" id="191139at2759"/>
<dbReference type="KEGG" id="ovi:T265_15330"/>
<keyword evidence="2" id="KW-1133">Transmembrane helix</keyword>
<sequence length="283" mass="32156">MKFLNTYHSRSCFCNVPEHSSAFAELRMSWILLIGTVFCLVLLWKLYTYITTHAECQLPHRLDGQLAIVTGCNQGIGLELVGELSRRGARVIMACRDLGRAEAGRQQLLYRFGKCVNVESSKPYQSPITEEQVSLFISTETTRVTYSKFLFCSNIAEQSRSAVTRFLCLAVMLSEGNARAEMLPGCPSLDRGSLEAEVEFEPWTFRSVYSRSNHQSTSPRFAQGHSDEHYCFRDLASTYLMVKIGAKNEICCEDWLVKFKTWRHERLVVCGPTSHRAGCYETL</sequence>
<feature type="transmembrane region" description="Helical" evidence="2">
    <location>
        <begin position="30"/>
        <end position="50"/>
    </location>
</feature>
<dbReference type="PANTHER" id="PTHR43157">
    <property type="entry name" value="PHOSPHATIDYLINOSITOL-GLYCAN BIOSYNTHESIS CLASS F PROTEIN-RELATED"/>
    <property type="match status" value="1"/>
</dbReference>
<accession>A0A074ZYX0</accession>
<gene>
    <name evidence="3" type="ORF">T265_15330</name>
</gene>
<dbReference type="EMBL" id="KL597062">
    <property type="protein sequence ID" value="KER20389.1"/>
    <property type="molecule type" value="Genomic_DNA"/>
</dbReference>
<dbReference type="InterPro" id="IPR036291">
    <property type="entry name" value="NAD(P)-bd_dom_sf"/>
</dbReference>
<dbReference type="PANTHER" id="PTHR43157:SF31">
    <property type="entry name" value="PHOSPHATIDYLINOSITOL-GLYCAN BIOSYNTHESIS CLASS F PROTEIN"/>
    <property type="match status" value="1"/>
</dbReference>
<evidence type="ECO:0000313" key="3">
    <source>
        <dbReference type="EMBL" id="KER20389.1"/>
    </source>
</evidence>
<keyword evidence="4" id="KW-1185">Reference proteome</keyword>
<keyword evidence="1" id="KW-0560">Oxidoreductase</keyword>
<evidence type="ECO:0000313" key="4">
    <source>
        <dbReference type="Proteomes" id="UP000054324"/>
    </source>
</evidence>
<dbReference type="STRING" id="6198.A0A074ZYX0"/>
<keyword evidence="2" id="KW-0472">Membrane</keyword>
<protein>
    <recommendedName>
        <fullName evidence="5">Oxidoreductase, short chain dehydrogenase/reductase family protein</fullName>
    </recommendedName>
</protein>
<dbReference type="AlphaFoldDB" id="A0A074ZYX0"/>
<proteinExistence type="predicted"/>
<evidence type="ECO:0000256" key="2">
    <source>
        <dbReference type="SAM" id="Phobius"/>
    </source>
</evidence>
<keyword evidence="2" id="KW-0812">Transmembrane</keyword>
<evidence type="ECO:0000256" key="1">
    <source>
        <dbReference type="ARBA" id="ARBA00023002"/>
    </source>
</evidence>
<dbReference type="SUPFAM" id="SSF51735">
    <property type="entry name" value="NAD(P)-binding Rossmann-fold domains"/>
    <property type="match status" value="1"/>
</dbReference>
<dbReference type="CTD" id="20329495"/>
<organism evidence="3 4">
    <name type="scientific">Opisthorchis viverrini</name>
    <name type="common">Southeast Asian liver fluke</name>
    <dbReference type="NCBI Taxonomy" id="6198"/>
    <lineage>
        <taxon>Eukaryota</taxon>
        <taxon>Metazoa</taxon>
        <taxon>Spiralia</taxon>
        <taxon>Lophotrochozoa</taxon>
        <taxon>Platyhelminthes</taxon>
        <taxon>Trematoda</taxon>
        <taxon>Digenea</taxon>
        <taxon>Opisthorchiida</taxon>
        <taxon>Opisthorchiata</taxon>
        <taxon>Opisthorchiidae</taxon>
        <taxon>Opisthorchis</taxon>
    </lineage>
</organism>
<dbReference type="Proteomes" id="UP000054324">
    <property type="component" value="Unassembled WGS sequence"/>
</dbReference>
<dbReference type="Gene3D" id="3.40.50.720">
    <property type="entry name" value="NAD(P)-binding Rossmann-like Domain"/>
    <property type="match status" value="1"/>
</dbReference>
<name>A0A074ZYX0_OPIVI</name>
<dbReference type="GO" id="GO:0016491">
    <property type="term" value="F:oxidoreductase activity"/>
    <property type="evidence" value="ECO:0007669"/>
    <property type="project" value="UniProtKB-KW"/>
</dbReference>
<reference evidence="3 4" key="1">
    <citation type="submission" date="2013-11" db="EMBL/GenBank/DDBJ databases">
        <title>Opisthorchis viverrini - life in the bile duct.</title>
        <authorList>
            <person name="Young N.D."/>
            <person name="Nagarajan N."/>
            <person name="Lin S.J."/>
            <person name="Korhonen P.K."/>
            <person name="Jex A.R."/>
            <person name="Hall R.S."/>
            <person name="Safavi-Hemami H."/>
            <person name="Kaewkong W."/>
            <person name="Bertrand D."/>
            <person name="Gao S."/>
            <person name="Seet Q."/>
            <person name="Wongkham S."/>
            <person name="Teh B.T."/>
            <person name="Wongkham C."/>
            <person name="Intapan P.M."/>
            <person name="Maleewong W."/>
            <person name="Yang X."/>
            <person name="Hu M."/>
            <person name="Wang Z."/>
            <person name="Hofmann A."/>
            <person name="Sternberg P.W."/>
            <person name="Tan P."/>
            <person name="Wang J."/>
            <person name="Gasser R.B."/>
        </authorList>
    </citation>
    <scope>NUCLEOTIDE SEQUENCE [LARGE SCALE GENOMIC DNA]</scope>
</reference>
<dbReference type="RefSeq" id="XP_009175874.1">
    <property type="nucleotide sequence ID" value="XM_009177610.1"/>
</dbReference>
<evidence type="ECO:0008006" key="5">
    <source>
        <dbReference type="Google" id="ProtNLM"/>
    </source>
</evidence>
<dbReference type="GeneID" id="20329495"/>